<keyword evidence="2 5" id="KW-0812">Transmembrane</keyword>
<dbReference type="Gene3D" id="3.30.750.24">
    <property type="entry name" value="STAS domain"/>
    <property type="match status" value="1"/>
</dbReference>
<feature type="transmembrane region" description="Helical" evidence="5">
    <location>
        <begin position="169"/>
        <end position="188"/>
    </location>
</feature>
<evidence type="ECO:0000256" key="4">
    <source>
        <dbReference type="ARBA" id="ARBA00023136"/>
    </source>
</evidence>
<dbReference type="AlphaFoldDB" id="A0A5B0DV17"/>
<evidence type="ECO:0000313" key="8">
    <source>
        <dbReference type="Proteomes" id="UP000324738"/>
    </source>
</evidence>
<feature type="transmembrane region" description="Helical" evidence="5">
    <location>
        <begin position="20"/>
        <end position="39"/>
    </location>
</feature>
<evidence type="ECO:0000259" key="6">
    <source>
        <dbReference type="PROSITE" id="PS50801"/>
    </source>
</evidence>
<keyword evidence="8" id="KW-1185">Reference proteome</keyword>
<evidence type="ECO:0000256" key="1">
    <source>
        <dbReference type="ARBA" id="ARBA00004141"/>
    </source>
</evidence>
<keyword evidence="3 5" id="KW-1133">Transmembrane helix</keyword>
<dbReference type="PROSITE" id="PS01130">
    <property type="entry name" value="SLC26A"/>
    <property type="match status" value="1"/>
</dbReference>
<dbReference type="Pfam" id="PF01740">
    <property type="entry name" value="STAS"/>
    <property type="match status" value="1"/>
</dbReference>
<sequence length="494" mass="52602">MFPTEYLRRNWFSNVRADILAGIVVALALIPEAIGFSIIAGVDPRVGLYASVVIAIVISFAGGRPAMISAATAATAVLFGTLVREHGLQYLLAATILAGVIQIAAGYLRVGYVMRFISRSVMTGFVNALAILIFMAQLPELIGVTWQTYVLIAAGLAIIYLFPKLTKAVPSPLICILLLTGLSIAFGIDVRTVADLGELPDALPVLLFPDIPLNLETLWIILPTSVAVAAVGLLESLLTASIVDQMTDTTSDKNRESIGQGIANIASGFFGGMAGCAMIGQSGINVRSGGRTRLSTFTAGAFLLFLLMVLGDIVGLIAMPALVAIMIMVSIGTFRWSSLADLGHHPRRSSIVMLATVITMVFTHNLALGVGIGVLLSGVFFAWKVAQIFRVGSSLSSDGTQRHYRVEGQIFFASADEFLAASNFTEPLQKVIIDVSQSHIWDLTGVNAIDQAVLKFRKTGVDVELIGMNDASATIMDKLAVHDRPDAMQKVLGH</sequence>
<feature type="transmembrane region" description="Helical" evidence="5">
    <location>
        <begin position="218"/>
        <end position="240"/>
    </location>
</feature>
<dbReference type="CDD" id="cd07042">
    <property type="entry name" value="STAS_SulP_like_sulfate_transporter"/>
    <property type="match status" value="1"/>
</dbReference>
<name>A0A5B0DV17_9HYPH</name>
<feature type="transmembrane region" description="Helical" evidence="5">
    <location>
        <begin position="46"/>
        <end position="67"/>
    </location>
</feature>
<dbReference type="GO" id="GO:0008271">
    <property type="term" value="F:secondary active sulfate transmembrane transporter activity"/>
    <property type="evidence" value="ECO:0007669"/>
    <property type="project" value="InterPro"/>
</dbReference>
<dbReference type="PANTHER" id="PTHR43310">
    <property type="entry name" value="SULFATE TRANSPORTER YBAR-RELATED"/>
    <property type="match status" value="1"/>
</dbReference>
<comment type="caution">
    <text evidence="7">The sequence shown here is derived from an EMBL/GenBank/DDBJ whole genome shotgun (WGS) entry which is preliminary data.</text>
</comment>
<feature type="transmembrane region" description="Helical" evidence="5">
    <location>
        <begin position="300"/>
        <end position="329"/>
    </location>
</feature>
<dbReference type="GO" id="GO:0016020">
    <property type="term" value="C:membrane"/>
    <property type="evidence" value="ECO:0007669"/>
    <property type="project" value="UniProtKB-SubCell"/>
</dbReference>
<dbReference type="PANTHER" id="PTHR43310:SF1">
    <property type="entry name" value="SULFATE TRANSPORTER YBAR-RELATED"/>
    <property type="match status" value="1"/>
</dbReference>
<feature type="transmembrane region" description="Helical" evidence="5">
    <location>
        <begin position="87"/>
        <end position="108"/>
    </location>
</feature>
<feature type="transmembrane region" description="Helical" evidence="5">
    <location>
        <begin position="350"/>
        <end position="383"/>
    </location>
</feature>
<feature type="transmembrane region" description="Helical" evidence="5">
    <location>
        <begin position="261"/>
        <end position="280"/>
    </location>
</feature>
<dbReference type="OrthoDB" id="9771198at2"/>
<organism evidence="7 8">
    <name type="scientific">Aureimonas fodinaquatilis</name>
    <dbReference type="NCBI Taxonomy" id="2565783"/>
    <lineage>
        <taxon>Bacteria</taxon>
        <taxon>Pseudomonadati</taxon>
        <taxon>Pseudomonadota</taxon>
        <taxon>Alphaproteobacteria</taxon>
        <taxon>Hyphomicrobiales</taxon>
        <taxon>Aurantimonadaceae</taxon>
        <taxon>Aureimonas</taxon>
    </lineage>
</organism>
<dbReference type="EMBL" id="VTWH01000002">
    <property type="protein sequence ID" value="KAA0970273.1"/>
    <property type="molecule type" value="Genomic_DNA"/>
</dbReference>
<comment type="subcellular location">
    <subcellularLocation>
        <location evidence="1">Membrane</location>
        <topology evidence="1">Multi-pass membrane protein</topology>
    </subcellularLocation>
</comment>
<dbReference type="RefSeq" id="WP_149299089.1">
    <property type="nucleotide sequence ID" value="NZ_VTWH01000002.1"/>
</dbReference>
<feature type="transmembrane region" description="Helical" evidence="5">
    <location>
        <begin position="144"/>
        <end position="162"/>
    </location>
</feature>
<dbReference type="SUPFAM" id="SSF52091">
    <property type="entry name" value="SpoIIaa-like"/>
    <property type="match status" value="1"/>
</dbReference>
<evidence type="ECO:0000256" key="2">
    <source>
        <dbReference type="ARBA" id="ARBA00022692"/>
    </source>
</evidence>
<dbReference type="Pfam" id="PF00916">
    <property type="entry name" value="Sulfate_transp"/>
    <property type="match status" value="2"/>
</dbReference>
<dbReference type="InterPro" id="IPR011547">
    <property type="entry name" value="SLC26A/SulP_dom"/>
</dbReference>
<dbReference type="PROSITE" id="PS50801">
    <property type="entry name" value="STAS"/>
    <property type="match status" value="1"/>
</dbReference>
<dbReference type="InterPro" id="IPR002645">
    <property type="entry name" value="STAS_dom"/>
</dbReference>
<evidence type="ECO:0000313" key="7">
    <source>
        <dbReference type="EMBL" id="KAA0970273.1"/>
    </source>
</evidence>
<proteinExistence type="predicted"/>
<reference evidence="7 8" key="1">
    <citation type="submission" date="2019-08" db="EMBL/GenBank/DDBJ databases">
        <title>Aureimonas fodiniaquatilis sp. nov., isolated from a coal mine wastewater.</title>
        <authorList>
            <person name="Kim W."/>
        </authorList>
    </citation>
    <scope>NUCLEOTIDE SEQUENCE [LARGE SCALE GENOMIC DNA]</scope>
    <source>
        <strain evidence="7 8">CAU 1482</strain>
    </source>
</reference>
<dbReference type="InterPro" id="IPR052706">
    <property type="entry name" value="Membrane-Transporter-like"/>
</dbReference>
<gene>
    <name evidence="7" type="ORF">FPY71_07010</name>
</gene>
<protein>
    <submittedName>
        <fullName evidence="7">SulP family inorganic anion transporter</fullName>
    </submittedName>
</protein>
<dbReference type="Proteomes" id="UP000324738">
    <property type="component" value="Unassembled WGS sequence"/>
</dbReference>
<keyword evidence="4 5" id="KW-0472">Membrane</keyword>
<dbReference type="InterPro" id="IPR018045">
    <property type="entry name" value="S04_transporter_CS"/>
</dbReference>
<feature type="domain" description="STAS" evidence="6">
    <location>
        <begin position="404"/>
        <end position="494"/>
    </location>
</feature>
<dbReference type="InterPro" id="IPR036513">
    <property type="entry name" value="STAS_dom_sf"/>
</dbReference>
<evidence type="ECO:0000256" key="3">
    <source>
        <dbReference type="ARBA" id="ARBA00022989"/>
    </source>
</evidence>
<feature type="transmembrane region" description="Helical" evidence="5">
    <location>
        <begin position="120"/>
        <end position="138"/>
    </location>
</feature>
<accession>A0A5B0DV17</accession>
<evidence type="ECO:0000256" key="5">
    <source>
        <dbReference type="SAM" id="Phobius"/>
    </source>
</evidence>